<gene>
    <name evidence="10" type="ORF">GXP67_20440</name>
</gene>
<evidence type="ECO:0000313" key="11">
    <source>
        <dbReference type="Proteomes" id="UP000480178"/>
    </source>
</evidence>
<dbReference type="PANTHER" id="PTHR33908">
    <property type="entry name" value="MANNOSYLTRANSFERASE YKCB-RELATED"/>
    <property type="match status" value="1"/>
</dbReference>
<dbReference type="GO" id="GO:0016763">
    <property type="term" value="F:pentosyltransferase activity"/>
    <property type="evidence" value="ECO:0007669"/>
    <property type="project" value="TreeGrafter"/>
</dbReference>
<evidence type="ECO:0000256" key="5">
    <source>
        <dbReference type="ARBA" id="ARBA00022692"/>
    </source>
</evidence>
<feature type="transmembrane region" description="Helical" evidence="8">
    <location>
        <begin position="156"/>
        <end position="173"/>
    </location>
</feature>
<evidence type="ECO:0000256" key="1">
    <source>
        <dbReference type="ARBA" id="ARBA00004651"/>
    </source>
</evidence>
<dbReference type="GO" id="GO:0009103">
    <property type="term" value="P:lipopolysaccharide biosynthetic process"/>
    <property type="evidence" value="ECO:0007669"/>
    <property type="project" value="UniProtKB-ARBA"/>
</dbReference>
<dbReference type="Proteomes" id="UP000480178">
    <property type="component" value="Chromosome"/>
</dbReference>
<dbReference type="InterPro" id="IPR038731">
    <property type="entry name" value="RgtA/B/C-like"/>
</dbReference>
<feature type="transmembrane region" description="Helical" evidence="8">
    <location>
        <begin position="134"/>
        <end position="150"/>
    </location>
</feature>
<dbReference type="Pfam" id="PF13231">
    <property type="entry name" value="PMT_2"/>
    <property type="match status" value="1"/>
</dbReference>
<evidence type="ECO:0000256" key="3">
    <source>
        <dbReference type="ARBA" id="ARBA00022676"/>
    </source>
</evidence>
<feature type="domain" description="Glycosyltransferase RgtA/B/C/D-like" evidence="9">
    <location>
        <begin position="38"/>
        <end position="198"/>
    </location>
</feature>
<keyword evidence="2" id="KW-1003">Cell membrane</keyword>
<feature type="transmembrane region" description="Helical" evidence="8">
    <location>
        <begin position="299"/>
        <end position="317"/>
    </location>
</feature>
<dbReference type="GO" id="GO:0005886">
    <property type="term" value="C:plasma membrane"/>
    <property type="evidence" value="ECO:0007669"/>
    <property type="project" value="UniProtKB-SubCell"/>
</dbReference>
<evidence type="ECO:0000259" key="9">
    <source>
        <dbReference type="Pfam" id="PF13231"/>
    </source>
</evidence>
<accession>A0A6C0GLN2</accession>
<name>A0A6C0GLN2_9BACT</name>
<feature type="transmembrane region" description="Helical" evidence="8">
    <location>
        <begin position="109"/>
        <end position="127"/>
    </location>
</feature>
<organism evidence="10 11">
    <name type="scientific">Rhodocytophaga rosea</name>
    <dbReference type="NCBI Taxonomy" id="2704465"/>
    <lineage>
        <taxon>Bacteria</taxon>
        <taxon>Pseudomonadati</taxon>
        <taxon>Bacteroidota</taxon>
        <taxon>Cytophagia</taxon>
        <taxon>Cytophagales</taxon>
        <taxon>Rhodocytophagaceae</taxon>
        <taxon>Rhodocytophaga</taxon>
    </lineage>
</organism>
<evidence type="ECO:0000313" key="10">
    <source>
        <dbReference type="EMBL" id="QHT68847.1"/>
    </source>
</evidence>
<evidence type="ECO:0000256" key="2">
    <source>
        <dbReference type="ARBA" id="ARBA00022475"/>
    </source>
</evidence>
<proteinExistence type="predicted"/>
<feature type="transmembrane region" description="Helical" evidence="8">
    <location>
        <begin position="234"/>
        <end position="251"/>
    </location>
</feature>
<dbReference type="KEGG" id="rhoz:GXP67_20440"/>
<feature type="transmembrane region" description="Helical" evidence="8">
    <location>
        <begin position="323"/>
        <end position="342"/>
    </location>
</feature>
<dbReference type="EMBL" id="CP048222">
    <property type="protein sequence ID" value="QHT68847.1"/>
    <property type="molecule type" value="Genomic_DNA"/>
</dbReference>
<keyword evidence="7 8" id="KW-0472">Membrane</keyword>
<dbReference type="AlphaFoldDB" id="A0A6C0GLN2"/>
<keyword evidence="5 8" id="KW-0812">Transmembrane</keyword>
<feature type="transmembrane region" description="Helical" evidence="8">
    <location>
        <begin position="59"/>
        <end position="79"/>
    </location>
</feature>
<dbReference type="InterPro" id="IPR050297">
    <property type="entry name" value="LipidA_mod_glycosyltrf_83"/>
</dbReference>
<evidence type="ECO:0000256" key="6">
    <source>
        <dbReference type="ARBA" id="ARBA00022989"/>
    </source>
</evidence>
<sequence>MRLFRLDYQSLWYDELHSIIPTAPGNTVASIIEYCKKDQPPAFFLLLHGWFQVFPYNDYSGRLLSVILGIGGIIAIFFLGKEIKNSTVGIAASAITTFNWFHINYSQELRFYTLLFLLTVLSFWFFIRAYKQSTFLHFFLYSVCSVALIYTHYYAMVVLASQLIIFIGLLIFFDKRGIKMIVLAILSGILICVAFIPWMPTVLADNNYSSFWIAMPKLYFPAVYLYVYLGKDPYYGIVVLVLGILLISYAIQLYKQTVTTSEEKTAKKSIFILFLWIILSYLIPFLYSVLALPMLHERYTIISLPALFIAFGWGWSLIENMNIRRFVPISIFLSTIINLLFFNQHYSRIYKMQLRELSQEVININRATHSNPLIYSTGAWYFNYYFNLLQPDTLVRDINGINLEQNMANADSIWVLEAAALDQIDEINKTYIEKHFVPRKEISLFQTSAVLYERVLASSK</sequence>
<evidence type="ECO:0000256" key="8">
    <source>
        <dbReference type="SAM" id="Phobius"/>
    </source>
</evidence>
<protein>
    <recommendedName>
        <fullName evidence="9">Glycosyltransferase RgtA/B/C/D-like domain-containing protein</fullName>
    </recommendedName>
</protein>
<keyword evidence="4" id="KW-0808">Transferase</keyword>
<feature type="transmembrane region" description="Helical" evidence="8">
    <location>
        <begin position="180"/>
        <end position="199"/>
    </location>
</feature>
<feature type="transmembrane region" description="Helical" evidence="8">
    <location>
        <begin position="211"/>
        <end position="229"/>
    </location>
</feature>
<keyword evidence="6 8" id="KW-1133">Transmembrane helix</keyword>
<keyword evidence="11" id="KW-1185">Reference proteome</keyword>
<evidence type="ECO:0000256" key="4">
    <source>
        <dbReference type="ARBA" id="ARBA00022679"/>
    </source>
</evidence>
<dbReference type="PANTHER" id="PTHR33908:SF11">
    <property type="entry name" value="MEMBRANE PROTEIN"/>
    <property type="match status" value="1"/>
</dbReference>
<feature type="transmembrane region" description="Helical" evidence="8">
    <location>
        <begin position="271"/>
        <end position="292"/>
    </location>
</feature>
<reference evidence="10 11" key="1">
    <citation type="submission" date="2020-01" db="EMBL/GenBank/DDBJ databases">
        <authorList>
            <person name="Kim M.K."/>
        </authorList>
    </citation>
    <scope>NUCLEOTIDE SEQUENCE [LARGE SCALE GENOMIC DNA]</scope>
    <source>
        <strain evidence="10 11">172606-1</strain>
    </source>
</reference>
<keyword evidence="3" id="KW-0328">Glycosyltransferase</keyword>
<evidence type="ECO:0000256" key="7">
    <source>
        <dbReference type="ARBA" id="ARBA00023136"/>
    </source>
</evidence>
<comment type="subcellular location">
    <subcellularLocation>
        <location evidence="1">Cell membrane</location>
        <topology evidence="1">Multi-pass membrane protein</topology>
    </subcellularLocation>
</comment>